<sequence length="322" mass="35965">MGIEAGESSGAGCLETSSRREDVGLATTPTSTSNYLRQRYLFKLHFDWITYKQEDQNTTAKLNTLMFNSMKAIPVQGRIYQEKESPQFIAIFQPMVLFKSLALLNHRDSSIADVKDSKVSVDGLCMKNQASTKSILKKFNDFDPNNEILMSLMKEIRAEMMASKLSASESVTSIRAERLTLHSEEVGAAVAAWPVGLYGLLLDWIQHKFHQNNNEHLIQEFAPILFHGFLAIGTLAITEPETPTFATSVENITWKETEATENELNLINGELEKVLRTEGKEEEENEDGTVVCPLQTYLLSSVIGLPGTTGKKEHRASLGELF</sequence>
<dbReference type="GO" id="GO:2000012">
    <property type="term" value="P:regulation of auxin polar transport"/>
    <property type="evidence" value="ECO:0007669"/>
    <property type="project" value="InterPro"/>
</dbReference>
<dbReference type="InterPro" id="IPR038928">
    <property type="entry name" value="LAZY1"/>
</dbReference>
<proteinExistence type="predicted"/>
<evidence type="ECO:0000313" key="1">
    <source>
        <dbReference type="EMBL" id="CAI9283421.1"/>
    </source>
</evidence>
<dbReference type="AlphaFoldDB" id="A0AA36E551"/>
<dbReference type="GO" id="GO:0009630">
    <property type="term" value="P:gravitropism"/>
    <property type="evidence" value="ECO:0007669"/>
    <property type="project" value="InterPro"/>
</dbReference>
<keyword evidence="2" id="KW-1185">Reference proteome</keyword>
<protein>
    <submittedName>
        <fullName evidence="1">Uncharacterized protein</fullName>
    </submittedName>
</protein>
<organism evidence="1 2">
    <name type="scientific">Lactuca saligna</name>
    <name type="common">Willowleaf lettuce</name>
    <dbReference type="NCBI Taxonomy" id="75948"/>
    <lineage>
        <taxon>Eukaryota</taxon>
        <taxon>Viridiplantae</taxon>
        <taxon>Streptophyta</taxon>
        <taxon>Embryophyta</taxon>
        <taxon>Tracheophyta</taxon>
        <taxon>Spermatophyta</taxon>
        <taxon>Magnoliopsida</taxon>
        <taxon>eudicotyledons</taxon>
        <taxon>Gunneridae</taxon>
        <taxon>Pentapetalae</taxon>
        <taxon>asterids</taxon>
        <taxon>campanulids</taxon>
        <taxon>Asterales</taxon>
        <taxon>Asteraceae</taxon>
        <taxon>Cichorioideae</taxon>
        <taxon>Cichorieae</taxon>
        <taxon>Lactucinae</taxon>
        <taxon>Lactuca</taxon>
    </lineage>
</organism>
<gene>
    <name evidence="1" type="ORF">LSALG_LOCUS23020</name>
</gene>
<dbReference type="EMBL" id="OX465080">
    <property type="protein sequence ID" value="CAI9283421.1"/>
    <property type="molecule type" value="Genomic_DNA"/>
</dbReference>
<dbReference type="InterPro" id="IPR029006">
    <property type="entry name" value="ADF-H/Gelsolin-like_dom_sf"/>
</dbReference>
<evidence type="ECO:0000313" key="2">
    <source>
        <dbReference type="Proteomes" id="UP001177003"/>
    </source>
</evidence>
<accession>A0AA36E551</accession>
<reference evidence="1" key="1">
    <citation type="submission" date="2023-04" db="EMBL/GenBank/DDBJ databases">
        <authorList>
            <person name="Vijverberg K."/>
            <person name="Xiong W."/>
            <person name="Schranz E."/>
        </authorList>
    </citation>
    <scope>NUCLEOTIDE SEQUENCE</scope>
</reference>
<name>A0AA36E551_LACSI</name>
<dbReference type="PANTHER" id="PTHR34959">
    <property type="entry name" value="PROTEIN LAZY 1"/>
    <property type="match status" value="1"/>
</dbReference>
<dbReference type="Proteomes" id="UP001177003">
    <property type="component" value="Chromosome 4"/>
</dbReference>
<dbReference type="Gene3D" id="3.40.20.10">
    <property type="entry name" value="Severin"/>
    <property type="match status" value="1"/>
</dbReference>
<dbReference type="PANTHER" id="PTHR34959:SF11">
    <property type="match status" value="1"/>
</dbReference>